<name>A0A9D2LSG6_9FIRM</name>
<dbReference type="EMBL" id="DWYZ01000078">
    <property type="protein sequence ID" value="HJB27888.1"/>
    <property type="molecule type" value="Genomic_DNA"/>
</dbReference>
<proteinExistence type="predicted"/>
<dbReference type="InterPro" id="IPR021215">
    <property type="entry name" value="DUF2752"/>
</dbReference>
<feature type="transmembrane region" description="Helical" evidence="1">
    <location>
        <begin position="39"/>
        <end position="60"/>
    </location>
</feature>
<organism evidence="2 3">
    <name type="scientific">Candidatus Blautia faecavium</name>
    <dbReference type="NCBI Taxonomy" id="2838487"/>
    <lineage>
        <taxon>Bacteria</taxon>
        <taxon>Bacillati</taxon>
        <taxon>Bacillota</taxon>
        <taxon>Clostridia</taxon>
        <taxon>Lachnospirales</taxon>
        <taxon>Lachnospiraceae</taxon>
        <taxon>Blautia</taxon>
    </lineage>
</organism>
<evidence type="ECO:0000256" key="1">
    <source>
        <dbReference type="SAM" id="Phobius"/>
    </source>
</evidence>
<keyword evidence="1" id="KW-0472">Membrane</keyword>
<evidence type="ECO:0000313" key="3">
    <source>
        <dbReference type="Proteomes" id="UP000823842"/>
    </source>
</evidence>
<feature type="transmembrane region" description="Helical" evidence="1">
    <location>
        <begin position="96"/>
        <end position="117"/>
    </location>
</feature>
<dbReference type="AlphaFoldDB" id="A0A9D2LSG6"/>
<evidence type="ECO:0000313" key="2">
    <source>
        <dbReference type="EMBL" id="HJB27888.1"/>
    </source>
</evidence>
<accession>A0A9D2LSG6</accession>
<reference evidence="2" key="1">
    <citation type="journal article" date="2021" name="PeerJ">
        <title>Extensive microbial diversity within the chicken gut microbiome revealed by metagenomics and culture.</title>
        <authorList>
            <person name="Gilroy R."/>
            <person name="Ravi A."/>
            <person name="Getino M."/>
            <person name="Pursley I."/>
            <person name="Horton D.L."/>
            <person name="Alikhan N.F."/>
            <person name="Baker D."/>
            <person name="Gharbi K."/>
            <person name="Hall N."/>
            <person name="Watson M."/>
            <person name="Adriaenssens E.M."/>
            <person name="Foster-Nyarko E."/>
            <person name="Jarju S."/>
            <person name="Secka A."/>
            <person name="Antonio M."/>
            <person name="Oren A."/>
            <person name="Chaudhuri R.R."/>
            <person name="La Ragione R."/>
            <person name="Hildebrand F."/>
            <person name="Pallen M.J."/>
        </authorList>
    </citation>
    <scope>NUCLEOTIDE SEQUENCE</scope>
    <source>
        <strain evidence="2">ChiSjej1B19-5720</strain>
    </source>
</reference>
<keyword evidence="1" id="KW-0812">Transmembrane</keyword>
<gene>
    <name evidence="2" type="ORF">IAA06_03735</name>
</gene>
<protein>
    <submittedName>
        <fullName evidence="2">DUF2752 domain-containing protein</fullName>
    </submittedName>
</protein>
<reference evidence="2" key="2">
    <citation type="submission" date="2021-04" db="EMBL/GenBank/DDBJ databases">
        <authorList>
            <person name="Gilroy R."/>
        </authorList>
    </citation>
    <scope>NUCLEOTIDE SEQUENCE</scope>
    <source>
        <strain evidence="2">ChiSjej1B19-5720</strain>
    </source>
</reference>
<keyword evidence="1" id="KW-1133">Transmembrane helix</keyword>
<feature type="transmembrane region" description="Helical" evidence="1">
    <location>
        <begin position="138"/>
        <end position="159"/>
    </location>
</feature>
<sequence>MYPITKLISSLTVHWSNSEEKGGLSLTREPKTNSQQKTLYILGWFLLAGCVLFYFLLIYVPSIRRLPCWFRLFTGLYCPGCGATRAFVLLCQGRLLASLAYSPVVLYSAVLYLWFMLSNSIEFLSKGRLSIGMRYRNLYLYIGILLILGNWIIKNLLLFL</sequence>
<dbReference type="Pfam" id="PF10825">
    <property type="entry name" value="DUF2752"/>
    <property type="match status" value="1"/>
</dbReference>
<dbReference type="Proteomes" id="UP000823842">
    <property type="component" value="Unassembled WGS sequence"/>
</dbReference>
<comment type="caution">
    <text evidence="2">The sequence shown here is derived from an EMBL/GenBank/DDBJ whole genome shotgun (WGS) entry which is preliminary data.</text>
</comment>